<evidence type="ECO:0000256" key="1">
    <source>
        <dbReference type="SAM" id="MobiDB-lite"/>
    </source>
</evidence>
<dbReference type="AlphaFoldDB" id="A0AAE0X7T8"/>
<reference evidence="2" key="2">
    <citation type="submission" date="2023-06" db="EMBL/GenBank/DDBJ databases">
        <authorList>
            <consortium name="Lawrence Berkeley National Laboratory"/>
            <person name="Haridas S."/>
            <person name="Hensen N."/>
            <person name="Bonometti L."/>
            <person name="Westerberg I."/>
            <person name="Brannstrom I.O."/>
            <person name="Guillou S."/>
            <person name="Cros-Aarteil S."/>
            <person name="Calhoun S."/>
            <person name="Kuo A."/>
            <person name="Mondo S."/>
            <person name="Pangilinan J."/>
            <person name="Riley R."/>
            <person name="Labutti K."/>
            <person name="Andreopoulos B."/>
            <person name="Lipzen A."/>
            <person name="Chen C."/>
            <person name="Yanf M."/>
            <person name="Daum C."/>
            <person name="Ng V."/>
            <person name="Clum A."/>
            <person name="Steindorff A."/>
            <person name="Ohm R."/>
            <person name="Martin F."/>
            <person name="Silar P."/>
            <person name="Natvig D."/>
            <person name="Lalanne C."/>
            <person name="Gautier V."/>
            <person name="Ament-Velasquez S.L."/>
            <person name="Kruys A."/>
            <person name="Hutchinson M.I."/>
            <person name="Powell A.J."/>
            <person name="Barry K."/>
            <person name="Miller A.N."/>
            <person name="Grigoriev I.V."/>
            <person name="Debuchy R."/>
            <person name="Gladieux P."/>
            <person name="Thoren M.H."/>
            <person name="Johannesson H."/>
        </authorList>
    </citation>
    <scope>NUCLEOTIDE SEQUENCE</scope>
    <source>
        <strain evidence="2">CBS 314.62</strain>
    </source>
</reference>
<proteinExistence type="predicted"/>
<organism evidence="2 3">
    <name type="scientific">Podospora appendiculata</name>
    <dbReference type="NCBI Taxonomy" id="314037"/>
    <lineage>
        <taxon>Eukaryota</taxon>
        <taxon>Fungi</taxon>
        <taxon>Dikarya</taxon>
        <taxon>Ascomycota</taxon>
        <taxon>Pezizomycotina</taxon>
        <taxon>Sordariomycetes</taxon>
        <taxon>Sordariomycetidae</taxon>
        <taxon>Sordariales</taxon>
        <taxon>Podosporaceae</taxon>
        <taxon>Podospora</taxon>
    </lineage>
</organism>
<dbReference type="EMBL" id="JAULSO010000002">
    <property type="protein sequence ID" value="KAK3687412.1"/>
    <property type="molecule type" value="Genomic_DNA"/>
</dbReference>
<keyword evidence="3" id="KW-1185">Reference proteome</keyword>
<accession>A0AAE0X7T8</accession>
<evidence type="ECO:0000313" key="3">
    <source>
        <dbReference type="Proteomes" id="UP001270362"/>
    </source>
</evidence>
<feature type="compositionally biased region" description="Polar residues" evidence="1">
    <location>
        <begin position="148"/>
        <end position="161"/>
    </location>
</feature>
<sequence>MITARPEITAGHVAVAVAAAAVARTNERNTRKHWTQTTAQTRADPALLKLEVDPLARGETVRCCLACSCPALDVGFVGRHLSWQAAVRASLQWKLGRKAKKQTPSKQARRLHAGDDDLNTAWETTARTGLPAFPSSVDGRHMLASFSNTAEWTSEGSQRSCPVTKGKPEIKNLDA</sequence>
<feature type="compositionally biased region" description="Basic and acidic residues" evidence="1">
    <location>
        <begin position="166"/>
        <end position="175"/>
    </location>
</feature>
<gene>
    <name evidence="2" type="ORF">B0T22DRAFT_457160</name>
</gene>
<protein>
    <submittedName>
        <fullName evidence="2">Uncharacterized protein</fullName>
    </submittedName>
</protein>
<feature type="region of interest" description="Disordered" evidence="1">
    <location>
        <begin position="148"/>
        <end position="175"/>
    </location>
</feature>
<reference evidence="2" key="1">
    <citation type="journal article" date="2023" name="Mol. Phylogenet. Evol.">
        <title>Genome-scale phylogeny and comparative genomics of the fungal order Sordariales.</title>
        <authorList>
            <person name="Hensen N."/>
            <person name="Bonometti L."/>
            <person name="Westerberg I."/>
            <person name="Brannstrom I.O."/>
            <person name="Guillou S."/>
            <person name="Cros-Aarteil S."/>
            <person name="Calhoun S."/>
            <person name="Haridas S."/>
            <person name="Kuo A."/>
            <person name="Mondo S."/>
            <person name="Pangilinan J."/>
            <person name="Riley R."/>
            <person name="LaButti K."/>
            <person name="Andreopoulos B."/>
            <person name="Lipzen A."/>
            <person name="Chen C."/>
            <person name="Yan M."/>
            <person name="Daum C."/>
            <person name="Ng V."/>
            <person name="Clum A."/>
            <person name="Steindorff A."/>
            <person name="Ohm R.A."/>
            <person name="Martin F."/>
            <person name="Silar P."/>
            <person name="Natvig D.O."/>
            <person name="Lalanne C."/>
            <person name="Gautier V."/>
            <person name="Ament-Velasquez S.L."/>
            <person name="Kruys A."/>
            <person name="Hutchinson M.I."/>
            <person name="Powell A.J."/>
            <person name="Barry K."/>
            <person name="Miller A.N."/>
            <person name="Grigoriev I.V."/>
            <person name="Debuchy R."/>
            <person name="Gladieux P."/>
            <person name="Hiltunen Thoren M."/>
            <person name="Johannesson H."/>
        </authorList>
    </citation>
    <scope>NUCLEOTIDE SEQUENCE</scope>
    <source>
        <strain evidence="2">CBS 314.62</strain>
    </source>
</reference>
<name>A0AAE0X7T8_9PEZI</name>
<evidence type="ECO:0000313" key="2">
    <source>
        <dbReference type="EMBL" id="KAK3687412.1"/>
    </source>
</evidence>
<comment type="caution">
    <text evidence="2">The sequence shown here is derived from an EMBL/GenBank/DDBJ whole genome shotgun (WGS) entry which is preliminary data.</text>
</comment>
<dbReference type="Proteomes" id="UP001270362">
    <property type="component" value="Unassembled WGS sequence"/>
</dbReference>